<organism evidence="3 4">
    <name type="scientific">Actibacterium naphthalenivorans</name>
    <dbReference type="NCBI Taxonomy" id="1614693"/>
    <lineage>
        <taxon>Bacteria</taxon>
        <taxon>Pseudomonadati</taxon>
        <taxon>Pseudomonadota</taxon>
        <taxon>Alphaproteobacteria</taxon>
        <taxon>Rhodobacterales</taxon>
        <taxon>Roseobacteraceae</taxon>
        <taxon>Actibacterium</taxon>
    </lineage>
</organism>
<dbReference type="EMBL" id="JACIEQ010000001">
    <property type="protein sequence ID" value="MBB4021491.1"/>
    <property type="molecule type" value="Genomic_DNA"/>
</dbReference>
<evidence type="ECO:0000313" key="3">
    <source>
        <dbReference type="EMBL" id="MBB4021491.1"/>
    </source>
</evidence>
<keyword evidence="3" id="KW-0969">Cilium</keyword>
<dbReference type="GO" id="GO:0009425">
    <property type="term" value="C:bacterial-type flagellum basal body"/>
    <property type="evidence" value="ECO:0007669"/>
    <property type="project" value="InterPro"/>
</dbReference>
<evidence type="ECO:0000259" key="2">
    <source>
        <dbReference type="Pfam" id="PF01052"/>
    </source>
</evidence>
<keyword evidence="3" id="KW-0282">Flagellum</keyword>
<dbReference type="GO" id="GO:0050918">
    <property type="term" value="P:positive chemotaxis"/>
    <property type="evidence" value="ECO:0007669"/>
    <property type="project" value="TreeGrafter"/>
</dbReference>
<feature type="domain" description="Flagellar motor switch protein FliN-like C-terminal" evidence="2">
    <location>
        <begin position="16"/>
        <end position="89"/>
    </location>
</feature>
<keyword evidence="3" id="KW-0966">Cell projection</keyword>
<accession>A0A840C6C9</accession>
<dbReference type="Pfam" id="PF01052">
    <property type="entry name" value="FliMN_C"/>
    <property type="match status" value="1"/>
</dbReference>
<reference evidence="3" key="1">
    <citation type="submission" date="2020-08" db="EMBL/GenBank/DDBJ databases">
        <title>Genomic Encyclopedia of Type Strains, Phase IV (KMG-IV): sequencing the most valuable type-strain genomes for metagenomic binning, comparative biology and taxonomic classification.</title>
        <authorList>
            <person name="Goeker M."/>
        </authorList>
    </citation>
    <scope>NUCLEOTIDE SEQUENCE [LARGE SCALE GENOMIC DNA]</scope>
    <source>
        <strain evidence="3">DSM 105040</strain>
    </source>
</reference>
<sequence>MTDVPDRSAGAPENPLTNVPVEVTISVGKARLSVRELLALGHGAVLPLDKRVDDTVELFVGDRLIARGELQELSGESSGQLAVRLTEVADPQSRA</sequence>
<evidence type="ECO:0000313" key="4">
    <source>
        <dbReference type="Proteomes" id="UP000585681"/>
    </source>
</evidence>
<dbReference type="InterPro" id="IPR001543">
    <property type="entry name" value="FliN-like_C"/>
</dbReference>
<dbReference type="InterPro" id="IPR036429">
    <property type="entry name" value="SpoA-like_sf"/>
</dbReference>
<dbReference type="PANTHER" id="PTHR30034:SF6">
    <property type="entry name" value="YOP PROTEINS TRANSLOCATION PROTEIN Q"/>
    <property type="match status" value="1"/>
</dbReference>
<comment type="caution">
    <text evidence="3">The sequence shown here is derived from an EMBL/GenBank/DDBJ whole genome shotgun (WGS) entry which is preliminary data.</text>
</comment>
<dbReference type="SUPFAM" id="SSF101801">
    <property type="entry name" value="Surface presentation of antigens (SPOA)"/>
    <property type="match status" value="1"/>
</dbReference>
<name>A0A840C6C9_9RHOB</name>
<dbReference type="Gene3D" id="2.30.330.10">
    <property type="entry name" value="SpoA-like"/>
    <property type="match status" value="1"/>
</dbReference>
<dbReference type="PANTHER" id="PTHR30034">
    <property type="entry name" value="FLAGELLAR MOTOR SWITCH PROTEIN FLIM"/>
    <property type="match status" value="1"/>
</dbReference>
<dbReference type="AlphaFoldDB" id="A0A840C6C9"/>
<dbReference type="InterPro" id="IPR001172">
    <property type="entry name" value="FliN_T3SS_HrcQb"/>
</dbReference>
<keyword evidence="4" id="KW-1185">Reference proteome</keyword>
<evidence type="ECO:0000256" key="1">
    <source>
        <dbReference type="ARBA" id="ARBA00009226"/>
    </source>
</evidence>
<dbReference type="Proteomes" id="UP000585681">
    <property type="component" value="Unassembled WGS sequence"/>
</dbReference>
<dbReference type="GO" id="GO:0071978">
    <property type="term" value="P:bacterial-type flagellum-dependent swarming motility"/>
    <property type="evidence" value="ECO:0007669"/>
    <property type="project" value="TreeGrafter"/>
</dbReference>
<dbReference type="GO" id="GO:0003774">
    <property type="term" value="F:cytoskeletal motor activity"/>
    <property type="evidence" value="ECO:0007669"/>
    <property type="project" value="InterPro"/>
</dbReference>
<comment type="similarity">
    <text evidence="1">Belongs to the FliN/MopA/SpaO family.</text>
</comment>
<proteinExistence type="inferred from homology"/>
<dbReference type="RefSeq" id="WP_054537641.1">
    <property type="nucleotide sequence ID" value="NZ_JACIEQ010000001.1"/>
</dbReference>
<dbReference type="PRINTS" id="PR00956">
    <property type="entry name" value="FLGMOTORFLIN"/>
</dbReference>
<gene>
    <name evidence="3" type="ORF">GGR17_001282</name>
</gene>
<protein>
    <submittedName>
        <fullName evidence="3">Flagellar motor switch protein FliN/FliY</fullName>
    </submittedName>
</protein>